<dbReference type="SUPFAM" id="SSF53474">
    <property type="entry name" value="alpha/beta-Hydrolases"/>
    <property type="match status" value="1"/>
</dbReference>
<feature type="compositionally biased region" description="Basic and acidic residues" evidence="1">
    <location>
        <begin position="291"/>
        <end position="320"/>
    </location>
</feature>
<gene>
    <name evidence="3" type="ORF">AWRI3579_g2493</name>
</gene>
<comment type="caution">
    <text evidence="3">The sequence shown here is derived from an EMBL/GenBank/DDBJ whole genome shotgun (WGS) entry which is preliminary data.</text>
</comment>
<dbReference type="STRING" id="56408.A0A1E5RAL1"/>
<evidence type="ECO:0000313" key="4">
    <source>
        <dbReference type="Proteomes" id="UP000095728"/>
    </source>
</evidence>
<dbReference type="InterPro" id="IPR029058">
    <property type="entry name" value="AB_hydrolase_fold"/>
</dbReference>
<dbReference type="Proteomes" id="UP000095728">
    <property type="component" value="Unassembled WGS sequence"/>
</dbReference>
<dbReference type="Gene3D" id="3.40.50.1820">
    <property type="entry name" value="alpha/beta hydrolase"/>
    <property type="match status" value="2"/>
</dbReference>
<dbReference type="OrthoDB" id="7457040at2759"/>
<feature type="compositionally biased region" description="Polar residues" evidence="1">
    <location>
        <begin position="1"/>
        <end position="12"/>
    </location>
</feature>
<feature type="compositionally biased region" description="Low complexity" evidence="1">
    <location>
        <begin position="321"/>
        <end position="347"/>
    </location>
</feature>
<feature type="region of interest" description="Disordered" evidence="1">
    <location>
        <begin position="1"/>
        <end position="24"/>
    </location>
</feature>
<accession>A0A1E5RAL1</accession>
<protein>
    <submittedName>
        <fullName evidence="3">Putative cardiolipin-specific deacylase, mitochondrial</fullName>
    </submittedName>
</protein>
<dbReference type="AlphaFoldDB" id="A0A1E5RAL1"/>
<keyword evidence="4" id="KW-1185">Reference proteome</keyword>
<dbReference type="GO" id="GO:0042171">
    <property type="term" value="F:lysophosphatidic acid acyltransferase activity"/>
    <property type="evidence" value="ECO:0007669"/>
    <property type="project" value="TreeGrafter"/>
</dbReference>
<dbReference type="GO" id="GO:0035965">
    <property type="term" value="P:cardiolipin acyl-chain remodeling"/>
    <property type="evidence" value="ECO:0007669"/>
    <property type="project" value="TreeGrafter"/>
</dbReference>
<evidence type="ECO:0000259" key="2">
    <source>
        <dbReference type="Pfam" id="PF00561"/>
    </source>
</evidence>
<evidence type="ECO:0000313" key="3">
    <source>
        <dbReference type="EMBL" id="OEJ83932.1"/>
    </source>
</evidence>
<sequence>MSASTSSDTKPLQNKDPFKKPPVKENEKDLIETYGFFEAFHTWRNVSSLEKTEEKVLSMLPIFPESADPNIRAEIINTPIDYKVPGTSSGNYIHEFYIENNNSSASEDHEVVMVHGYGAALGMFFNNFESLGKLPGIKLHCLDLLGFGLSSRPAFPKRETPSNKWFSHFWKQNKHQPNFIMDEEYKVYTSLKDVENAENFFLDSLESWRIKKNLDNFTLIGHSLGGYLSCCYALKYPERVNKLVLVSPVGVETSVFDLGELEKQKKKQQSLGHDVQNAHKTIKIYTSSNEPVEKEELGPDVAKEMESTEALEAKKEHSENSENSENSAANNKNNNNNNNSSIKTSSSFLVPNEHGHVEKIPNVSGMLKYLWVKEISPFSVLRAMGPVGAKMASQWAFRRFSGLPDQQSVLLMHEYVYGGFKLPGSGEKCLTRILGPGALAYNPLLKRAPQNLQCDSLWLYGDVDWMSKEAGKVMVNKINETNLLGKKAQYKIIENAGHHLYLDNPDDFNSTLTKFLDFK</sequence>
<dbReference type="GO" id="GO:0055088">
    <property type="term" value="P:lipid homeostasis"/>
    <property type="evidence" value="ECO:0007669"/>
    <property type="project" value="TreeGrafter"/>
</dbReference>
<name>A0A1E5RAL1_9ASCO</name>
<proteinExistence type="predicted"/>
<dbReference type="EMBL" id="LPNM01000008">
    <property type="protein sequence ID" value="OEJ83932.1"/>
    <property type="molecule type" value="Genomic_DNA"/>
</dbReference>
<dbReference type="GO" id="GO:0004623">
    <property type="term" value="F:phospholipase A2 activity"/>
    <property type="evidence" value="ECO:0007669"/>
    <property type="project" value="TreeGrafter"/>
</dbReference>
<dbReference type="GO" id="GO:0005743">
    <property type="term" value="C:mitochondrial inner membrane"/>
    <property type="evidence" value="ECO:0007669"/>
    <property type="project" value="TreeGrafter"/>
</dbReference>
<evidence type="ECO:0000256" key="1">
    <source>
        <dbReference type="SAM" id="MobiDB-lite"/>
    </source>
</evidence>
<organism evidence="3 4">
    <name type="scientific">Hanseniaspora osmophila</name>
    <dbReference type="NCBI Taxonomy" id="56408"/>
    <lineage>
        <taxon>Eukaryota</taxon>
        <taxon>Fungi</taxon>
        <taxon>Dikarya</taxon>
        <taxon>Ascomycota</taxon>
        <taxon>Saccharomycotina</taxon>
        <taxon>Saccharomycetes</taxon>
        <taxon>Saccharomycodales</taxon>
        <taxon>Saccharomycodaceae</taxon>
        <taxon>Hanseniaspora</taxon>
    </lineage>
</organism>
<feature type="domain" description="AB hydrolase-1" evidence="2">
    <location>
        <begin position="111"/>
        <end position="505"/>
    </location>
</feature>
<dbReference type="PANTHER" id="PTHR42886:SF23">
    <property type="entry name" value="1-ACYLGLYCEROL-3-PHOSPHATE O-ACYLTRANSFERASE ICT1-RELATED"/>
    <property type="match status" value="1"/>
</dbReference>
<reference evidence="4" key="1">
    <citation type="journal article" date="2016" name="Genome Announc.">
        <title>Genome sequences of three species of Hanseniaspora isolated from spontaneous wine fermentations.</title>
        <authorList>
            <person name="Sternes P.R."/>
            <person name="Lee D."/>
            <person name="Kutyna D.R."/>
            <person name="Borneman A.R."/>
        </authorList>
    </citation>
    <scope>NUCLEOTIDE SEQUENCE [LARGE SCALE GENOMIC DNA]</scope>
    <source>
        <strain evidence="4">AWRI3579</strain>
    </source>
</reference>
<dbReference type="PANTHER" id="PTHR42886">
    <property type="entry name" value="RE40534P-RELATED"/>
    <property type="match status" value="1"/>
</dbReference>
<dbReference type="InParanoid" id="A0A1E5RAL1"/>
<dbReference type="GO" id="GO:0006654">
    <property type="term" value="P:phosphatidic acid biosynthetic process"/>
    <property type="evidence" value="ECO:0007669"/>
    <property type="project" value="TreeGrafter"/>
</dbReference>
<feature type="region of interest" description="Disordered" evidence="1">
    <location>
        <begin position="282"/>
        <end position="347"/>
    </location>
</feature>
<dbReference type="Pfam" id="PF00561">
    <property type="entry name" value="Abhydrolase_1"/>
    <property type="match status" value="1"/>
</dbReference>
<dbReference type="InterPro" id="IPR000073">
    <property type="entry name" value="AB_hydrolase_1"/>
</dbReference>